<dbReference type="InterPro" id="IPR001647">
    <property type="entry name" value="HTH_TetR"/>
</dbReference>
<dbReference type="Pfam" id="PF00440">
    <property type="entry name" value="TetR_N"/>
    <property type="match status" value="1"/>
</dbReference>
<dbReference type="SUPFAM" id="SSF46689">
    <property type="entry name" value="Homeodomain-like"/>
    <property type="match status" value="1"/>
</dbReference>
<dbReference type="InterPro" id="IPR009057">
    <property type="entry name" value="Homeodomain-like_sf"/>
</dbReference>
<dbReference type="PANTHER" id="PTHR30055">
    <property type="entry name" value="HTH-TYPE TRANSCRIPTIONAL REGULATOR RUTR"/>
    <property type="match status" value="1"/>
</dbReference>
<evidence type="ECO:0000256" key="2">
    <source>
        <dbReference type="ARBA" id="ARBA00023125"/>
    </source>
</evidence>
<keyword evidence="1" id="KW-0805">Transcription regulation</keyword>
<dbReference type="PRINTS" id="PR00455">
    <property type="entry name" value="HTHTETR"/>
</dbReference>
<reference evidence="7" key="1">
    <citation type="journal article" date="2019" name="Int. J. Syst. Evol. Microbiol.">
        <title>The Global Catalogue of Microorganisms (GCM) 10K type strain sequencing project: providing services to taxonomists for standard genome sequencing and annotation.</title>
        <authorList>
            <consortium name="The Broad Institute Genomics Platform"/>
            <consortium name="The Broad Institute Genome Sequencing Center for Infectious Disease"/>
            <person name="Wu L."/>
            <person name="Ma J."/>
        </authorList>
    </citation>
    <scope>NUCLEOTIDE SEQUENCE [LARGE SCALE GENOMIC DNA]</scope>
    <source>
        <strain evidence="7">JCM 18304</strain>
    </source>
</reference>
<dbReference type="PROSITE" id="PS50977">
    <property type="entry name" value="HTH_TETR_2"/>
    <property type="match status" value="1"/>
</dbReference>
<dbReference type="Gene3D" id="1.10.357.10">
    <property type="entry name" value="Tetracycline Repressor, domain 2"/>
    <property type="match status" value="1"/>
</dbReference>
<comment type="caution">
    <text evidence="6">The sequence shown here is derived from an EMBL/GenBank/DDBJ whole genome shotgun (WGS) entry which is preliminary data.</text>
</comment>
<keyword evidence="3" id="KW-0804">Transcription</keyword>
<feature type="domain" description="HTH tetR-type" evidence="5">
    <location>
        <begin position="13"/>
        <end position="73"/>
    </location>
</feature>
<sequence>MTDHPGLRQRQAQRTREAIQDAATRLFLAAGFHAVGVDEIAAAAEVSKRTLFKYFPSKEDLVIGAFADHADEPARTVSDRAAGSSPLDALHNHFLDGLARRDPVTGLDDRPPTLAFVNMVLSAPSLQSRLLLYQNKAEQTLAETLDKTCPSPVEGTARLAACQIVAILRTLAEDNRRCLAAGATAQERYPGAVEAAGRAFAVLRHGLADHYD</sequence>
<accession>A0ABP9RVK4</accession>
<dbReference type="Proteomes" id="UP001501570">
    <property type="component" value="Unassembled WGS sequence"/>
</dbReference>
<keyword evidence="7" id="KW-1185">Reference proteome</keyword>
<evidence type="ECO:0000256" key="1">
    <source>
        <dbReference type="ARBA" id="ARBA00023015"/>
    </source>
</evidence>
<gene>
    <name evidence="6" type="ORF">GCM10023322_33810</name>
</gene>
<evidence type="ECO:0000313" key="7">
    <source>
        <dbReference type="Proteomes" id="UP001501570"/>
    </source>
</evidence>
<name>A0ABP9RVK4_9ACTN</name>
<dbReference type="RefSeq" id="WP_345630617.1">
    <property type="nucleotide sequence ID" value="NZ_BAABJQ010000008.1"/>
</dbReference>
<keyword evidence="2 4" id="KW-0238">DNA-binding</keyword>
<dbReference type="Gene3D" id="1.10.10.60">
    <property type="entry name" value="Homeodomain-like"/>
    <property type="match status" value="1"/>
</dbReference>
<dbReference type="InterPro" id="IPR050109">
    <property type="entry name" value="HTH-type_TetR-like_transc_reg"/>
</dbReference>
<organism evidence="6 7">
    <name type="scientific">Rugosimonospora acidiphila</name>
    <dbReference type="NCBI Taxonomy" id="556531"/>
    <lineage>
        <taxon>Bacteria</taxon>
        <taxon>Bacillati</taxon>
        <taxon>Actinomycetota</taxon>
        <taxon>Actinomycetes</taxon>
        <taxon>Micromonosporales</taxon>
        <taxon>Micromonosporaceae</taxon>
        <taxon>Rugosimonospora</taxon>
    </lineage>
</organism>
<evidence type="ECO:0000313" key="6">
    <source>
        <dbReference type="EMBL" id="GAA5186791.1"/>
    </source>
</evidence>
<protein>
    <submittedName>
        <fullName evidence="6">TetR family transcriptional regulator</fullName>
    </submittedName>
</protein>
<evidence type="ECO:0000259" key="5">
    <source>
        <dbReference type="PROSITE" id="PS50977"/>
    </source>
</evidence>
<feature type="DNA-binding region" description="H-T-H motif" evidence="4">
    <location>
        <begin position="36"/>
        <end position="55"/>
    </location>
</feature>
<evidence type="ECO:0000256" key="4">
    <source>
        <dbReference type="PROSITE-ProRule" id="PRU00335"/>
    </source>
</evidence>
<dbReference type="PANTHER" id="PTHR30055:SF234">
    <property type="entry name" value="HTH-TYPE TRANSCRIPTIONAL REGULATOR BETI"/>
    <property type="match status" value="1"/>
</dbReference>
<evidence type="ECO:0000256" key="3">
    <source>
        <dbReference type="ARBA" id="ARBA00023163"/>
    </source>
</evidence>
<proteinExistence type="predicted"/>
<dbReference type="EMBL" id="BAABJQ010000008">
    <property type="protein sequence ID" value="GAA5186791.1"/>
    <property type="molecule type" value="Genomic_DNA"/>
</dbReference>